<proteinExistence type="predicted"/>
<dbReference type="EMBL" id="JANBUP010004626">
    <property type="protein sequence ID" value="KAJ2793606.1"/>
    <property type="molecule type" value="Genomic_DNA"/>
</dbReference>
<evidence type="ECO:0000313" key="2">
    <source>
        <dbReference type="Proteomes" id="UP001140096"/>
    </source>
</evidence>
<dbReference type="Proteomes" id="UP001140096">
    <property type="component" value="Unassembled WGS sequence"/>
</dbReference>
<sequence length="98" mass="10847">MALPMATAAEASVLGFAYTAVKALLEVFLIGFCGYIFARNGTLNKSTLKTLDPALLKELWNEPVFYFIYGGFSLLWSRMGSRMFKLSGDYARLCDVAT</sequence>
<reference evidence="1" key="1">
    <citation type="submission" date="2022-07" db="EMBL/GenBank/DDBJ databases">
        <title>Phylogenomic reconstructions and comparative analyses of Kickxellomycotina fungi.</title>
        <authorList>
            <person name="Reynolds N.K."/>
            <person name="Stajich J.E."/>
            <person name="Barry K."/>
            <person name="Grigoriev I.V."/>
            <person name="Crous P."/>
            <person name="Smith M.E."/>
        </authorList>
    </citation>
    <scope>NUCLEOTIDE SEQUENCE</scope>
    <source>
        <strain evidence="1">CBS 102833</strain>
    </source>
</reference>
<comment type="caution">
    <text evidence="1">The sequence shown here is derived from an EMBL/GenBank/DDBJ whole genome shotgun (WGS) entry which is preliminary data.</text>
</comment>
<keyword evidence="2" id="KW-1185">Reference proteome</keyword>
<protein>
    <submittedName>
        <fullName evidence="1">Uncharacterized protein</fullName>
    </submittedName>
</protein>
<name>A0ACC1KRF2_9FUNG</name>
<accession>A0ACC1KRF2</accession>
<gene>
    <name evidence="1" type="ORF">H4S07_007000</name>
</gene>
<evidence type="ECO:0000313" key="1">
    <source>
        <dbReference type="EMBL" id="KAJ2793606.1"/>
    </source>
</evidence>
<feature type="non-terminal residue" evidence="1">
    <location>
        <position position="98"/>
    </location>
</feature>
<organism evidence="1 2">
    <name type="scientific">Coemansia furcata</name>
    <dbReference type="NCBI Taxonomy" id="417177"/>
    <lineage>
        <taxon>Eukaryota</taxon>
        <taxon>Fungi</taxon>
        <taxon>Fungi incertae sedis</taxon>
        <taxon>Zoopagomycota</taxon>
        <taxon>Kickxellomycotina</taxon>
        <taxon>Kickxellomycetes</taxon>
        <taxon>Kickxellales</taxon>
        <taxon>Kickxellaceae</taxon>
        <taxon>Coemansia</taxon>
    </lineage>
</organism>